<sequence>MKKIHALVMSLIMLFIVLAPAQNVEAAGKSLKVSEKAFFKEMKEFDYKGMNRYVKDWGEGGQLVSAFYMVPSGKKYFAKCASKMSYRIISTKKKGNKADVKVKFRYVNCEDFTFNFCMNAFYYMADGKLDNLSSMSEKQLIKLVNGIIDKSQKDTKFNRFKTKTVTIRFVKAKNCWKVQKVSDKLADVMMANFASNLQDLATFSISSACGEKSAYVIPETSEYGTVQKKVLVKVLKNIYGRKPELSA</sequence>
<dbReference type="EMBL" id="CYYC01000036">
    <property type="protein sequence ID" value="CUN14129.1"/>
    <property type="molecule type" value="Genomic_DNA"/>
</dbReference>
<gene>
    <name evidence="2" type="ORF">ERS852578_02450</name>
</gene>
<evidence type="ECO:0000313" key="2">
    <source>
        <dbReference type="EMBL" id="CUN14129.1"/>
    </source>
</evidence>
<name>A0A173UH03_9FIRM</name>
<evidence type="ECO:0000256" key="1">
    <source>
        <dbReference type="SAM" id="SignalP"/>
    </source>
</evidence>
<dbReference type="OrthoDB" id="9883808at2"/>
<accession>A0A173UH03</accession>
<protein>
    <submittedName>
        <fullName evidence="2">Uncharacterized protein</fullName>
    </submittedName>
</protein>
<evidence type="ECO:0000313" key="3">
    <source>
        <dbReference type="Proteomes" id="UP000095390"/>
    </source>
</evidence>
<reference evidence="2 3" key="1">
    <citation type="submission" date="2015-09" db="EMBL/GenBank/DDBJ databases">
        <authorList>
            <consortium name="Pathogen Informatics"/>
        </authorList>
    </citation>
    <scope>NUCLEOTIDE SEQUENCE [LARGE SCALE GENOMIC DNA]</scope>
    <source>
        <strain evidence="2 3">2789STDY5834966</strain>
    </source>
</reference>
<keyword evidence="1" id="KW-0732">Signal</keyword>
<organism evidence="2 3">
    <name type="scientific">Anaerobutyricum hallii</name>
    <dbReference type="NCBI Taxonomy" id="39488"/>
    <lineage>
        <taxon>Bacteria</taxon>
        <taxon>Bacillati</taxon>
        <taxon>Bacillota</taxon>
        <taxon>Clostridia</taxon>
        <taxon>Lachnospirales</taxon>
        <taxon>Lachnospiraceae</taxon>
        <taxon>Anaerobutyricum</taxon>
    </lineage>
</organism>
<feature type="chain" id="PRO_5039604777" evidence="1">
    <location>
        <begin position="22"/>
        <end position="247"/>
    </location>
</feature>
<dbReference type="RefSeq" id="WP_022169350.1">
    <property type="nucleotide sequence ID" value="NZ_CAUDVV010000017.1"/>
</dbReference>
<proteinExistence type="predicted"/>
<feature type="signal peptide" evidence="1">
    <location>
        <begin position="1"/>
        <end position="21"/>
    </location>
</feature>
<dbReference type="AlphaFoldDB" id="A0A173UH03"/>
<dbReference type="Proteomes" id="UP000095390">
    <property type="component" value="Unassembled WGS sequence"/>
</dbReference>